<dbReference type="PANTHER" id="PTHR42683">
    <property type="entry name" value="ALDEHYDE REDUCTASE"/>
    <property type="match status" value="1"/>
</dbReference>
<dbReference type="Pfam" id="PF00107">
    <property type="entry name" value="ADH_zinc_N"/>
    <property type="match status" value="1"/>
</dbReference>
<dbReference type="SUPFAM" id="SSF51735">
    <property type="entry name" value="NAD(P)-binding Rossmann-fold domains"/>
    <property type="match status" value="1"/>
</dbReference>
<keyword evidence="2 5" id="KW-0479">Metal-binding</keyword>
<dbReference type="InterPro" id="IPR002328">
    <property type="entry name" value="ADH_Zn_CS"/>
</dbReference>
<dbReference type="InterPro" id="IPR013154">
    <property type="entry name" value="ADH-like_N"/>
</dbReference>
<name>A0ABN4PTB4_YERET</name>
<protein>
    <submittedName>
        <fullName evidence="7">Alcohol dehydrogenase</fullName>
    </submittedName>
</protein>
<proteinExistence type="inferred from homology"/>
<dbReference type="Gene3D" id="3.90.180.10">
    <property type="entry name" value="Medium-chain alcohol dehydrogenases, catalytic domain"/>
    <property type="match status" value="1"/>
</dbReference>
<evidence type="ECO:0000256" key="3">
    <source>
        <dbReference type="ARBA" id="ARBA00022833"/>
    </source>
</evidence>
<dbReference type="SMART" id="SM00829">
    <property type="entry name" value="PKS_ER"/>
    <property type="match status" value="1"/>
</dbReference>
<evidence type="ECO:0000256" key="1">
    <source>
        <dbReference type="ARBA" id="ARBA00001947"/>
    </source>
</evidence>
<evidence type="ECO:0000259" key="6">
    <source>
        <dbReference type="SMART" id="SM00829"/>
    </source>
</evidence>
<sequence length="351" mass="37821">MSNQSVTPSTESDNHIQAWAAPAAGQPLESFVFDAGPLADDDIEVSIDYCGVCHSDLSMINNDWGITAYPFVPGHEVVGKISRIGQHAKNKGLKIGQVVGVGWNRGSCMHCHPCVSGDQHLCHEVQPTIIGRHGGFADRIRSHWAWAIPLPEGVDITSAGPLFCGGITVFNPLLQYDVRPTQRVGVVGIGGLGHMAIRFMKAWGCEVTAFTSSNTKRDEALSLGAHRVVASNDSKALAKIANQLDFILVTANASLDWDAYVSTLAPKGRLHFVGAIPEPVPVHIFAFIGKQAELSASPTGAPARLAEMLAFCARHEIKPQVEHFPLSKINDAIEHLHAGKARYRVVLDMHA</sequence>
<dbReference type="InterPro" id="IPR029752">
    <property type="entry name" value="D-isomer_DH_CS1"/>
</dbReference>
<evidence type="ECO:0000313" key="8">
    <source>
        <dbReference type="Proteomes" id="UP000266744"/>
    </source>
</evidence>
<reference evidence="8" key="1">
    <citation type="journal article" date="2016" name="Toxins">
        <title>The Draft Genome Sequence of the Yersinia entomophaga Entomopathogenic Type Strain MH96T.</title>
        <authorList>
            <person name="Hurst M.R."/>
            <person name="Beattie A."/>
            <person name="Altermann E."/>
            <person name="Moraga R.M."/>
            <person name="Harper L.A."/>
            <person name="Calder J."/>
            <person name="Laugraud A."/>
        </authorList>
    </citation>
    <scope>NUCLEOTIDE SEQUENCE [LARGE SCALE GENOMIC DNA]</scope>
    <source>
        <strain evidence="8">MH96</strain>
    </source>
</reference>
<dbReference type="InterPro" id="IPR011032">
    <property type="entry name" value="GroES-like_sf"/>
</dbReference>
<feature type="domain" description="Enoyl reductase (ER)" evidence="6">
    <location>
        <begin position="26"/>
        <end position="347"/>
    </location>
</feature>
<dbReference type="Pfam" id="PF08240">
    <property type="entry name" value="ADH_N"/>
    <property type="match status" value="1"/>
</dbReference>
<dbReference type="PROSITE" id="PS00065">
    <property type="entry name" value="D_2_HYDROXYACID_DH_1"/>
    <property type="match status" value="1"/>
</dbReference>
<dbReference type="InterPro" id="IPR013149">
    <property type="entry name" value="ADH-like_C"/>
</dbReference>
<dbReference type="RefSeq" id="WP_064515145.1">
    <property type="nucleotide sequence ID" value="NZ_CP010029.1"/>
</dbReference>
<gene>
    <name evidence="7" type="ORF">PL78_09810</name>
</gene>
<dbReference type="InterPro" id="IPR020843">
    <property type="entry name" value="ER"/>
</dbReference>
<dbReference type="InterPro" id="IPR036291">
    <property type="entry name" value="NAD(P)-bd_dom_sf"/>
</dbReference>
<keyword evidence="8" id="KW-1185">Reference proteome</keyword>
<evidence type="ECO:0000256" key="5">
    <source>
        <dbReference type="RuleBase" id="RU361277"/>
    </source>
</evidence>
<organism evidence="7 8">
    <name type="scientific">Yersinia entomophaga</name>
    <dbReference type="NCBI Taxonomy" id="935293"/>
    <lineage>
        <taxon>Bacteria</taxon>
        <taxon>Pseudomonadati</taxon>
        <taxon>Pseudomonadota</taxon>
        <taxon>Gammaproteobacteria</taxon>
        <taxon>Enterobacterales</taxon>
        <taxon>Yersiniaceae</taxon>
        <taxon>Yersinia</taxon>
    </lineage>
</organism>
<comment type="cofactor">
    <cofactor evidence="1 5">
        <name>Zn(2+)</name>
        <dbReference type="ChEBI" id="CHEBI:29105"/>
    </cofactor>
</comment>
<comment type="similarity">
    <text evidence="5">Belongs to the zinc-containing alcohol dehydrogenase family.</text>
</comment>
<dbReference type="PROSITE" id="PS00059">
    <property type="entry name" value="ADH_ZINC"/>
    <property type="match status" value="1"/>
</dbReference>
<keyword evidence="4" id="KW-0560">Oxidoreductase</keyword>
<evidence type="ECO:0000256" key="4">
    <source>
        <dbReference type="ARBA" id="ARBA00023002"/>
    </source>
</evidence>
<accession>A0ABN4PTB4</accession>
<evidence type="ECO:0000313" key="7">
    <source>
        <dbReference type="EMBL" id="ANI30115.1"/>
    </source>
</evidence>
<keyword evidence="3 5" id="KW-0862">Zinc</keyword>
<dbReference type="InterPro" id="IPR047109">
    <property type="entry name" value="CAD-like"/>
</dbReference>
<dbReference type="Gene3D" id="3.40.50.720">
    <property type="entry name" value="NAD(P)-binding Rossmann-like Domain"/>
    <property type="match status" value="1"/>
</dbReference>
<dbReference type="SUPFAM" id="SSF50129">
    <property type="entry name" value="GroES-like"/>
    <property type="match status" value="1"/>
</dbReference>
<dbReference type="CDD" id="cd05283">
    <property type="entry name" value="CAD1"/>
    <property type="match status" value="1"/>
</dbReference>
<evidence type="ECO:0000256" key="2">
    <source>
        <dbReference type="ARBA" id="ARBA00022723"/>
    </source>
</evidence>
<dbReference type="Proteomes" id="UP000266744">
    <property type="component" value="Chromosome"/>
</dbReference>
<dbReference type="EMBL" id="CP010029">
    <property type="protein sequence ID" value="ANI30115.1"/>
    <property type="molecule type" value="Genomic_DNA"/>
</dbReference>